<dbReference type="GO" id="GO:0008194">
    <property type="term" value="F:UDP-glycosyltransferase activity"/>
    <property type="evidence" value="ECO:0007669"/>
    <property type="project" value="TreeGrafter"/>
</dbReference>
<organism evidence="5 6">
    <name type="scientific">Aromia moschata</name>
    <dbReference type="NCBI Taxonomy" id="1265417"/>
    <lineage>
        <taxon>Eukaryota</taxon>
        <taxon>Metazoa</taxon>
        <taxon>Ecdysozoa</taxon>
        <taxon>Arthropoda</taxon>
        <taxon>Hexapoda</taxon>
        <taxon>Insecta</taxon>
        <taxon>Pterygota</taxon>
        <taxon>Neoptera</taxon>
        <taxon>Endopterygota</taxon>
        <taxon>Coleoptera</taxon>
        <taxon>Polyphaga</taxon>
        <taxon>Cucujiformia</taxon>
        <taxon>Chrysomeloidea</taxon>
        <taxon>Cerambycidae</taxon>
        <taxon>Cerambycinae</taxon>
        <taxon>Callichromatini</taxon>
        <taxon>Aromia</taxon>
    </lineage>
</organism>
<sequence>MVLKTLFCVIFLIQICYGANILAIVPTPSYSHQVAFAELWKELSLRGHHVTLVTTDPRNDPNLPNLREINMRRSYRIWSETDITEDQLRQPELQELIHESNKFKFDLVMVEVFYPELIAFAKIYKCPTILVATIGSTVPMYQDLGNPAHPVLNSDINVPYDGTLNFKERLISTLFYWRFMYFEYFISRPKRQETIDRFFSNVTSIKFDELISDIDVVLVNESPLLKGVRALGPTTVPVGGGIHLKPLKPLPHLHIRKSRKRVVARANNLTPSSSPTSP</sequence>
<keyword evidence="2" id="KW-0328">Glycosyltransferase</keyword>
<evidence type="ECO:0000313" key="5">
    <source>
        <dbReference type="EMBL" id="KAJ8952310.1"/>
    </source>
</evidence>
<proteinExistence type="inferred from homology"/>
<feature type="signal peptide" evidence="4">
    <location>
        <begin position="1"/>
        <end position="18"/>
    </location>
</feature>
<dbReference type="Gene3D" id="3.40.50.2000">
    <property type="entry name" value="Glycogen Phosphorylase B"/>
    <property type="match status" value="1"/>
</dbReference>
<comment type="similarity">
    <text evidence="1">Belongs to the UDP-glycosyltransferase family.</text>
</comment>
<keyword evidence="3" id="KW-0808">Transferase</keyword>
<evidence type="ECO:0000256" key="4">
    <source>
        <dbReference type="SAM" id="SignalP"/>
    </source>
</evidence>
<gene>
    <name evidence="5" type="ORF">NQ318_017203</name>
</gene>
<keyword evidence="6" id="KW-1185">Reference proteome</keyword>
<evidence type="ECO:0000313" key="6">
    <source>
        <dbReference type="Proteomes" id="UP001162162"/>
    </source>
</evidence>
<name>A0AAV8YP71_9CUCU</name>
<dbReference type="SUPFAM" id="SSF53756">
    <property type="entry name" value="UDP-Glycosyltransferase/glycogen phosphorylase"/>
    <property type="match status" value="1"/>
</dbReference>
<dbReference type="AlphaFoldDB" id="A0AAV8YP71"/>
<evidence type="ECO:0000256" key="1">
    <source>
        <dbReference type="ARBA" id="ARBA00009995"/>
    </source>
</evidence>
<dbReference type="EMBL" id="JAPWTK010000070">
    <property type="protein sequence ID" value="KAJ8952310.1"/>
    <property type="molecule type" value="Genomic_DNA"/>
</dbReference>
<accession>A0AAV8YP71</accession>
<comment type="caution">
    <text evidence="5">The sequence shown here is derived from an EMBL/GenBank/DDBJ whole genome shotgun (WGS) entry which is preliminary data.</text>
</comment>
<evidence type="ECO:0000256" key="2">
    <source>
        <dbReference type="ARBA" id="ARBA00022676"/>
    </source>
</evidence>
<dbReference type="PANTHER" id="PTHR48043:SF159">
    <property type="entry name" value="EG:EG0003.4 PROTEIN-RELATED"/>
    <property type="match status" value="1"/>
</dbReference>
<reference evidence="5" key="1">
    <citation type="journal article" date="2023" name="Insect Mol. Biol.">
        <title>Genome sequencing provides insights into the evolution of gene families encoding plant cell wall-degrading enzymes in longhorned beetles.</title>
        <authorList>
            <person name="Shin N.R."/>
            <person name="Okamura Y."/>
            <person name="Kirsch R."/>
            <person name="Pauchet Y."/>
        </authorList>
    </citation>
    <scope>NUCLEOTIDE SEQUENCE</scope>
    <source>
        <strain evidence="5">AMC_N1</strain>
    </source>
</reference>
<evidence type="ECO:0000256" key="3">
    <source>
        <dbReference type="ARBA" id="ARBA00022679"/>
    </source>
</evidence>
<feature type="chain" id="PRO_5043832670" evidence="4">
    <location>
        <begin position="19"/>
        <end position="278"/>
    </location>
</feature>
<keyword evidence="4" id="KW-0732">Signal</keyword>
<dbReference type="InterPro" id="IPR050271">
    <property type="entry name" value="UDP-glycosyltransferase"/>
</dbReference>
<protein>
    <submittedName>
        <fullName evidence="5">Uncharacterized protein</fullName>
    </submittedName>
</protein>
<dbReference type="Proteomes" id="UP001162162">
    <property type="component" value="Unassembled WGS sequence"/>
</dbReference>
<dbReference type="PANTHER" id="PTHR48043">
    <property type="entry name" value="EG:EG0003.4 PROTEIN-RELATED"/>
    <property type="match status" value="1"/>
</dbReference>